<sequence>MPRERIRVRPFSLNIGDIFMKVKAFKAWRPAEGKAELVASVPYDVVDTRQAAELAAGNPDSFLHVVRAEIDLPEGTNPYCDEVYAQAKANLERLKTDGVLIREEQPSIYLYSQQMGEHVQYGIVATCHVEDYETGKIKIHEKTRRVKEEDRIRYVDTQNANTGPVFLAYRDSEKINKVVEAVKSTEPLYKFTAEDGVAHTVWKFEDPAVLEEAFGEIPATYVADGHHRSASAAKIGAMRRAANPNHTGDEPYNYFLAVMFPESELKILAYNRVILSLPGTKDEFCSALKDHFTIEANGIASPRKAGEICMYIDGVWSTLTPKYLPNESDPVAVLDVSILQNDVLAPILNIEDPRESNDIDFVGGIKGTAELEKWVKDGRAELAFSMYPTSMEQLFAVADAGMLMPPKSTWFEPKLRSGLLVNTLD</sequence>
<dbReference type="PANTHER" id="PTHR36454:SF1">
    <property type="entry name" value="DUF1015 DOMAIN-CONTAINING PROTEIN"/>
    <property type="match status" value="1"/>
</dbReference>
<protein>
    <recommendedName>
        <fullName evidence="3">DUF1015 domain-containing protein</fullName>
    </recommendedName>
</protein>
<dbReference type="PIRSF" id="PIRSF033563">
    <property type="entry name" value="UCP033563"/>
    <property type="match status" value="1"/>
</dbReference>
<name>A0A6C2UMZ4_9BACT</name>
<dbReference type="Proteomes" id="UP000346198">
    <property type="component" value="Unassembled WGS sequence"/>
</dbReference>
<reference evidence="1 2" key="1">
    <citation type="submission" date="2019-04" db="EMBL/GenBank/DDBJ databases">
        <authorList>
            <person name="Van Vliet M D."/>
        </authorList>
    </citation>
    <scope>NUCLEOTIDE SEQUENCE [LARGE SCALE GENOMIC DNA]</scope>
    <source>
        <strain evidence="1 2">F21</strain>
    </source>
</reference>
<dbReference type="EMBL" id="CAAHFH010000002">
    <property type="protein sequence ID" value="VGO20727.1"/>
    <property type="molecule type" value="Genomic_DNA"/>
</dbReference>
<evidence type="ECO:0000313" key="2">
    <source>
        <dbReference type="Proteomes" id="UP000346198"/>
    </source>
</evidence>
<dbReference type="AlphaFoldDB" id="A0A6C2UMZ4"/>
<dbReference type="PANTHER" id="PTHR36454">
    <property type="entry name" value="LMO2823 PROTEIN"/>
    <property type="match status" value="1"/>
</dbReference>
<accession>A0A6C2UMZ4</accession>
<keyword evidence="2" id="KW-1185">Reference proteome</keyword>
<evidence type="ECO:0008006" key="3">
    <source>
        <dbReference type="Google" id="ProtNLM"/>
    </source>
</evidence>
<dbReference type="InterPro" id="IPR008323">
    <property type="entry name" value="UCP033563"/>
</dbReference>
<proteinExistence type="predicted"/>
<organism evidence="1 2">
    <name type="scientific">Pontiella sulfatireligans</name>
    <dbReference type="NCBI Taxonomy" id="2750658"/>
    <lineage>
        <taxon>Bacteria</taxon>
        <taxon>Pseudomonadati</taxon>
        <taxon>Kiritimatiellota</taxon>
        <taxon>Kiritimatiellia</taxon>
        <taxon>Kiritimatiellales</taxon>
        <taxon>Pontiellaceae</taxon>
        <taxon>Pontiella</taxon>
    </lineage>
</organism>
<dbReference type="Pfam" id="PF06245">
    <property type="entry name" value="DUF1015"/>
    <property type="match status" value="1"/>
</dbReference>
<gene>
    <name evidence="1" type="ORF">SCARR_02794</name>
</gene>
<evidence type="ECO:0000313" key="1">
    <source>
        <dbReference type="EMBL" id="VGO20727.1"/>
    </source>
</evidence>